<evidence type="ECO:0000313" key="3">
    <source>
        <dbReference type="Proteomes" id="UP000028534"/>
    </source>
</evidence>
<comment type="caution">
    <text evidence="2">The sequence shown here is derived from an EMBL/GenBank/DDBJ whole genome shotgun (WGS) entry which is preliminary data.</text>
</comment>
<dbReference type="Proteomes" id="UP000028534">
    <property type="component" value="Unassembled WGS sequence"/>
</dbReference>
<organism evidence="2 3">
    <name type="scientific">Sphingobium yanoikuyae</name>
    <name type="common">Sphingomonas yanoikuyae</name>
    <dbReference type="NCBI Taxonomy" id="13690"/>
    <lineage>
        <taxon>Bacteria</taxon>
        <taxon>Pseudomonadati</taxon>
        <taxon>Pseudomonadota</taxon>
        <taxon>Alphaproteobacteria</taxon>
        <taxon>Sphingomonadales</taxon>
        <taxon>Sphingomonadaceae</taxon>
        <taxon>Sphingobium</taxon>
    </lineage>
</organism>
<dbReference type="RefSeq" id="WP_125989532.1">
    <property type="nucleotide sequence ID" value="NZ_JGVR01000086.1"/>
</dbReference>
<gene>
    <name evidence="2" type="ORF">CP98_05307</name>
</gene>
<evidence type="ECO:0000313" key="2">
    <source>
        <dbReference type="EMBL" id="KEZ11981.1"/>
    </source>
</evidence>
<protein>
    <submittedName>
        <fullName evidence="2">Uncharacterized protein</fullName>
    </submittedName>
</protein>
<proteinExistence type="predicted"/>
<accession>A0A084E1Y9</accession>
<feature type="region of interest" description="Disordered" evidence="1">
    <location>
        <begin position="461"/>
        <end position="500"/>
    </location>
</feature>
<name>A0A084E1Y9_SPHYA</name>
<evidence type="ECO:0000256" key="1">
    <source>
        <dbReference type="SAM" id="MobiDB-lite"/>
    </source>
</evidence>
<sequence length="500" mass="56097">MFVDTRNFIKPGFGIGQVDMGVVRSMARDVVLNAQTHNMDRNEYLARLFVEQNLASLPIGHLMDHRIHMPGEFALSLENKDEEQITELLDHMLCAQPHSEARLLLANALNVRTAKLAADLIAIRKWDKALFFKVISGHLGQALDHLSTLNLTSVELTRTQSCIADMLVVYSAFELQLIAARAVALDAGSFLPFDYSDMKERAPLELMSDIADAYQYRFRQSELKTKNLPLGRGRPPVLASKFNEDFAREIAKSIGLSEKDEDGKFLKLIKELHITFGDIKSTIDKIKKSPPFDTRKNEDNSNFKSTPASTYFFEISSGIQVAFGALRIVNLSKRKMQMTSINPIQRKNAFQAWRSADLPAKRQSDATTILFVIRTIILQDSQAGTAFYSDGKNISLLPQINSHNHDGNVAGISLLTRAKRGYPVKSAKNRECVPLDANLSLAGVQEIDLLPDFRIGLNRKSSTSMDRVTKPRVGYDQPSRTKYKLERRSRSNPRAPGRFG</sequence>
<reference evidence="2 3" key="1">
    <citation type="submission" date="2014-03" db="EMBL/GenBank/DDBJ databases">
        <title>Genome sequence of Sphingobium yanoikuyae B1.</title>
        <authorList>
            <person name="Gan H.M."/>
            <person name="Gan H.Y."/>
            <person name="Savka M.A."/>
        </authorList>
    </citation>
    <scope>NUCLEOTIDE SEQUENCE [LARGE SCALE GENOMIC DNA]</scope>
    <source>
        <strain evidence="2 3">B1</strain>
    </source>
</reference>
<dbReference type="AlphaFoldDB" id="A0A084E1Y9"/>
<dbReference type="EMBL" id="JGVR01000086">
    <property type="protein sequence ID" value="KEZ11981.1"/>
    <property type="molecule type" value="Genomic_DNA"/>
</dbReference>
<dbReference type="PATRIC" id="fig|13690.10.peg.5509"/>